<dbReference type="Gene3D" id="3.30.420.40">
    <property type="match status" value="2"/>
</dbReference>
<proteinExistence type="predicted"/>
<reference evidence="1" key="1">
    <citation type="submission" date="2021-02" db="EMBL/GenBank/DDBJ databases">
        <title>Genome sequence Cadophora malorum strain M34.</title>
        <authorList>
            <person name="Stefanovic E."/>
            <person name="Vu D."/>
            <person name="Scully C."/>
            <person name="Dijksterhuis J."/>
            <person name="Roader J."/>
            <person name="Houbraken J."/>
        </authorList>
    </citation>
    <scope>NUCLEOTIDE SEQUENCE</scope>
    <source>
        <strain evidence="1">M34</strain>
    </source>
</reference>
<dbReference type="AlphaFoldDB" id="A0A8H7TJJ8"/>
<keyword evidence="2" id="KW-1185">Reference proteome</keyword>
<dbReference type="CDD" id="cd10170">
    <property type="entry name" value="ASKHA_NBD_HSP70"/>
    <property type="match status" value="1"/>
</dbReference>
<dbReference type="Proteomes" id="UP000664132">
    <property type="component" value="Unassembled WGS sequence"/>
</dbReference>
<dbReference type="InterPro" id="IPR043129">
    <property type="entry name" value="ATPase_NBD"/>
</dbReference>
<gene>
    <name evidence="1" type="ORF">IFR04_006128</name>
</gene>
<evidence type="ECO:0000313" key="1">
    <source>
        <dbReference type="EMBL" id="KAG4420742.1"/>
    </source>
</evidence>
<dbReference type="PANTHER" id="PTHR42749">
    <property type="entry name" value="CELL SHAPE-DETERMINING PROTEIN MREB"/>
    <property type="match status" value="1"/>
</dbReference>
<comment type="caution">
    <text evidence="1">The sequence shown here is derived from an EMBL/GenBank/DDBJ whole genome shotgun (WGS) entry which is preliminary data.</text>
</comment>
<evidence type="ECO:0000313" key="2">
    <source>
        <dbReference type="Proteomes" id="UP000664132"/>
    </source>
</evidence>
<name>A0A8H7TJJ8_9HELO</name>
<dbReference type="SUPFAM" id="SSF53067">
    <property type="entry name" value="Actin-like ATPase domain"/>
    <property type="match status" value="1"/>
</dbReference>
<dbReference type="PANTHER" id="PTHR42749:SF8">
    <property type="entry name" value="HSP70 FAMILY PROTEIN (AFU_ORTHOLOGUE AFUA_3G13740)"/>
    <property type="match status" value="1"/>
</dbReference>
<organism evidence="1 2">
    <name type="scientific">Cadophora malorum</name>
    <dbReference type="NCBI Taxonomy" id="108018"/>
    <lineage>
        <taxon>Eukaryota</taxon>
        <taxon>Fungi</taxon>
        <taxon>Dikarya</taxon>
        <taxon>Ascomycota</taxon>
        <taxon>Pezizomycotina</taxon>
        <taxon>Leotiomycetes</taxon>
        <taxon>Helotiales</taxon>
        <taxon>Ploettnerulaceae</taxon>
        <taxon>Cadophora</taxon>
    </lineage>
</organism>
<dbReference type="OrthoDB" id="2963168at2759"/>
<accession>A0A8H7TJJ8</accession>
<dbReference type="EMBL" id="JAFJYH010000078">
    <property type="protein sequence ID" value="KAG4420742.1"/>
    <property type="molecule type" value="Genomic_DNA"/>
</dbReference>
<sequence length="473" mass="54355">MLWVMDRPKLMLVNTKHTEGDRKTLRPRFKYLIELSTIRKHGDGNAIVWEDVYDVMTDFFVKGLEHTKQQLIEREGLTDDWPVSFALTVPVVWDAHSSRLLQAAVQEAVRLTSFGTLVNGSMENVFIVSEPEVAATSLLERSSKMPAGESFTVLDCGGGTVDGSTYTVTKPYPLRLNTEVGVPLRLLKRLEDEEYLDCNGETREDIFRHAVLHFENLGKRYADIMLRPNGEVKIPGLWGDDYKGKDYEEIFLPLLKRTAAVLGKQLVGAMSLDIEVRKVYLIGGFEASPSLRSYLRRYLVEFVRDRKLKYDIDLYLTKEQDCYGFLRAEPYEPNDPDQEKGHKEAEIKVDLFDEHEFVTVIDYFMHKHDLIKTAREYDPLVCTHAFGLEEEKFRCEEILYVNDSDDTMSHYDVNHLMNNGAQVVGRIITDMTFLRDEGRIFPVGPKLDEHGVMRGKHTTKSHTMLSPSSREEI</sequence>
<protein>
    <submittedName>
        <fullName evidence="1">Uncharacterized protein</fullName>
    </submittedName>
</protein>